<evidence type="ECO:0000256" key="10">
    <source>
        <dbReference type="ARBA" id="ARBA00032389"/>
    </source>
</evidence>
<dbReference type="EMBL" id="QYJN01000002">
    <property type="protein sequence ID" value="RIP36114.1"/>
    <property type="molecule type" value="Genomic_DNA"/>
</dbReference>
<evidence type="ECO:0000256" key="3">
    <source>
        <dbReference type="ARBA" id="ARBA00004677"/>
    </source>
</evidence>
<keyword evidence="7" id="KW-0808">Transferase</keyword>
<dbReference type="GO" id="GO:0051996">
    <property type="term" value="F:squalene synthase [NAD(P)H] activity"/>
    <property type="evidence" value="ECO:0007669"/>
    <property type="project" value="InterPro"/>
</dbReference>
<evidence type="ECO:0000313" key="11">
    <source>
        <dbReference type="EMBL" id="RIP36114.1"/>
    </source>
</evidence>
<dbReference type="UniPathway" id="UPA00029">
    <property type="reaction ID" value="UER00556"/>
</dbReference>
<comment type="function">
    <text evidence="2">Involved in the biosynthesis of the yellow-orange carotenoid staphyloxanthin, which plays a role in the virulence via its protective function against oxidative stress. Catalyzes the head-to-head condensation of two molecules of farnesyl diphosphate (FPP) into the colorless C(30) carotenoid 4,4'-diapophytoene (dehydrosqualene).</text>
</comment>
<proteinExistence type="inferred from homology"/>
<dbReference type="RefSeq" id="WP_119484881.1">
    <property type="nucleotide sequence ID" value="NZ_QYJN01000002.1"/>
</dbReference>
<dbReference type="InterPro" id="IPR044843">
    <property type="entry name" value="Trans_IPPS_bact-type"/>
</dbReference>
<protein>
    <recommendedName>
        <fullName evidence="6">4,4'-diapophytoene synthase</fullName>
        <ecNumber evidence="5">2.5.1.96</ecNumber>
    </recommendedName>
    <alternativeName>
        <fullName evidence="9">C30 carotenoid synthase</fullName>
    </alternativeName>
    <alternativeName>
        <fullName evidence="10">Dehydrosqualene synthase</fullName>
    </alternativeName>
</protein>
<comment type="pathway">
    <text evidence="3">Carotenoid biosynthesis; staphyloxanthin biosynthesis; staphyloxanthin from farnesyl diphosphate: step 1/5.</text>
</comment>
<gene>
    <name evidence="11" type="ORF">BUZ14_05545</name>
</gene>
<evidence type="ECO:0000256" key="7">
    <source>
        <dbReference type="ARBA" id="ARBA00022679"/>
    </source>
</evidence>
<sequence length="291" mass="33665">MNQLEKDYKHCHNIMKIHSKTFSYVFDFLELKKKKAVWAIYAVCRIIDDSIDKYNDLGQLEKIANDLDAIYGNHAQNYQSDAAIMNAFNNTLNTYAIPHKPLRKLIQYVKEDLNLKTVQTDAVLYDYCYGVAGTVGELLTPILASQSEDNTDQAEVTGIALGKALQITNILRDVGEDFQNGRVYLSQEKLAEYKIDLQAVYNDGVTQNYIDLWENYANEAIQLYNIALNGVEYFDEEVRYIVELAAYAYLEILEEVRKSGYTLYKKVYVSKLRKLKIYREIITKYNRSETL</sequence>
<accession>A0A3A0VQS4</accession>
<dbReference type="InterPro" id="IPR008949">
    <property type="entry name" value="Isoprenoid_synthase_dom_sf"/>
</dbReference>
<evidence type="ECO:0000256" key="6">
    <source>
        <dbReference type="ARBA" id="ARBA00016163"/>
    </source>
</evidence>
<dbReference type="CDD" id="cd00683">
    <property type="entry name" value="Trans_IPPS_HH"/>
    <property type="match status" value="1"/>
</dbReference>
<evidence type="ECO:0000256" key="5">
    <source>
        <dbReference type="ARBA" id="ARBA00012627"/>
    </source>
</evidence>
<dbReference type="Proteomes" id="UP000265541">
    <property type="component" value="Unassembled WGS sequence"/>
</dbReference>
<comment type="catalytic activity">
    <reaction evidence="1">
        <text>2 (2E,6E)-farnesyl diphosphate = 15-cis-4,4'-diapophytoene + 2 diphosphate</text>
        <dbReference type="Rhea" id="RHEA:31547"/>
        <dbReference type="ChEBI" id="CHEBI:33019"/>
        <dbReference type="ChEBI" id="CHEBI:62738"/>
        <dbReference type="ChEBI" id="CHEBI:175763"/>
        <dbReference type="EC" id="2.5.1.96"/>
    </reaction>
</comment>
<dbReference type="InterPro" id="IPR033904">
    <property type="entry name" value="Trans_IPPS_HH"/>
</dbReference>
<dbReference type="SFLD" id="SFLDG01212">
    <property type="entry name" value="Phytoene_synthase_like"/>
    <property type="match status" value="1"/>
</dbReference>
<dbReference type="AlphaFoldDB" id="A0A3A0VQS4"/>
<reference evidence="11 12" key="1">
    <citation type="journal article" date="2016" name="Front. Microbiol.">
        <title>Comprehensive Phylogenetic Analysis of Bovine Non-aureus Staphylococci Species Based on Whole-Genome Sequencing.</title>
        <authorList>
            <person name="Naushad S."/>
            <person name="Barkema H.W."/>
            <person name="Luby C."/>
            <person name="Condas L.A."/>
            <person name="Nobrega D.B."/>
            <person name="Carson D.A."/>
            <person name="De Buck J."/>
        </authorList>
    </citation>
    <scope>NUCLEOTIDE SEQUENCE [LARGE SCALE GENOMIC DNA]</scope>
    <source>
        <strain evidence="11 12">SNUC 4781</strain>
    </source>
</reference>
<evidence type="ECO:0000256" key="8">
    <source>
        <dbReference type="ARBA" id="ARBA00022746"/>
    </source>
</evidence>
<dbReference type="SFLD" id="SFLDG01018">
    <property type="entry name" value="Squalene/Phytoene_Synthase_Lik"/>
    <property type="match status" value="1"/>
</dbReference>
<dbReference type="InterPro" id="IPR002060">
    <property type="entry name" value="Squ/phyt_synthse"/>
</dbReference>
<dbReference type="GO" id="GO:0016117">
    <property type="term" value="P:carotenoid biosynthetic process"/>
    <property type="evidence" value="ECO:0007669"/>
    <property type="project" value="UniProtKB-KW"/>
</dbReference>
<dbReference type="PANTHER" id="PTHR31480">
    <property type="entry name" value="BIFUNCTIONAL LYCOPENE CYCLASE/PHYTOENE SYNTHASE"/>
    <property type="match status" value="1"/>
</dbReference>
<evidence type="ECO:0000313" key="12">
    <source>
        <dbReference type="Proteomes" id="UP000265541"/>
    </source>
</evidence>
<comment type="caution">
    <text evidence="11">The sequence shown here is derived from an EMBL/GenBank/DDBJ whole genome shotgun (WGS) entry which is preliminary data.</text>
</comment>
<dbReference type="InterPro" id="IPR019845">
    <property type="entry name" value="Squalene/phytoene_synthase_CS"/>
</dbReference>
<evidence type="ECO:0000256" key="9">
    <source>
        <dbReference type="ARBA" id="ARBA00031761"/>
    </source>
</evidence>
<dbReference type="Pfam" id="PF00494">
    <property type="entry name" value="SQS_PSY"/>
    <property type="match status" value="1"/>
</dbReference>
<dbReference type="SFLD" id="SFLDS00005">
    <property type="entry name" value="Isoprenoid_Synthase_Type_I"/>
    <property type="match status" value="1"/>
</dbReference>
<dbReference type="PROSITE" id="PS01044">
    <property type="entry name" value="SQUALEN_PHYTOEN_SYN_1"/>
    <property type="match status" value="1"/>
</dbReference>
<organism evidence="11 12">
    <name type="scientific">Staphylococcus gallinarum</name>
    <dbReference type="NCBI Taxonomy" id="1293"/>
    <lineage>
        <taxon>Bacteria</taxon>
        <taxon>Bacillati</taxon>
        <taxon>Bacillota</taxon>
        <taxon>Bacilli</taxon>
        <taxon>Bacillales</taxon>
        <taxon>Staphylococcaceae</taxon>
        <taxon>Staphylococcus</taxon>
    </lineage>
</organism>
<dbReference type="OrthoDB" id="9787280at2"/>
<evidence type="ECO:0000256" key="1">
    <source>
        <dbReference type="ARBA" id="ARBA00000746"/>
    </source>
</evidence>
<dbReference type="SUPFAM" id="SSF48576">
    <property type="entry name" value="Terpenoid synthases"/>
    <property type="match status" value="1"/>
</dbReference>
<evidence type="ECO:0000256" key="4">
    <source>
        <dbReference type="ARBA" id="ARBA00009720"/>
    </source>
</evidence>
<name>A0A3A0VQS4_STAGA</name>
<dbReference type="GO" id="GO:0004311">
    <property type="term" value="F:geranylgeranyl diphosphate synthase activity"/>
    <property type="evidence" value="ECO:0007669"/>
    <property type="project" value="InterPro"/>
</dbReference>
<comment type="similarity">
    <text evidence="4">Belongs to the phytoene/squalene synthase family. CrtM subfamily.</text>
</comment>
<keyword evidence="8" id="KW-0125">Carotenoid biosynthesis</keyword>
<evidence type="ECO:0000256" key="2">
    <source>
        <dbReference type="ARBA" id="ARBA00002144"/>
    </source>
</evidence>
<dbReference type="EC" id="2.5.1.96" evidence="5"/>
<dbReference type="Gene3D" id="1.10.600.10">
    <property type="entry name" value="Farnesyl Diphosphate Synthase"/>
    <property type="match status" value="1"/>
</dbReference>